<dbReference type="EC" id="1.13.11.24" evidence="2"/>
<dbReference type="InterPro" id="IPR053146">
    <property type="entry name" value="QDO-like"/>
</dbReference>
<dbReference type="SUPFAM" id="SSF51182">
    <property type="entry name" value="RmlC-like cupins"/>
    <property type="match status" value="1"/>
</dbReference>
<dbReference type="Gene3D" id="2.60.120.10">
    <property type="entry name" value="Jelly Rolls"/>
    <property type="match status" value="1"/>
</dbReference>
<dbReference type="AlphaFoldDB" id="A0A380WP30"/>
<organism evidence="2 3">
    <name type="scientific">Aminobacter aminovorans</name>
    <name type="common">Chelatobacter heintzii</name>
    <dbReference type="NCBI Taxonomy" id="83263"/>
    <lineage>
        <taxon>Bacteria</taxon>
        <taxon>Pseudomonadati</taxon>
        <taxon>Pseudomonadota</taxon>
        <taxon>Alphaproteobacteria</taxon>
        <taxon>Hyphomicrobiales</taxon>
        <taxon>Phyllobacteriaceae</taxon>
        <taxon>Aminobacter</taxon>
    </lineage>
</organism>
<sequence>MTMHAKTDSDGELLWFAGSLATIKLSGQAGADTISVIEHLMPYGSSPPLHIHVNEDEVFHILEGVMRFNVGGKELYGRAGQIMMAPKGVPHSYRVESAEGARCLTVTTRGDFERLVREIGVPTDKAEFPPQLAPTPEAIKALTEACARNGIDIIGAPLS</sequence>
<dbReference type="InterPro" id="IPR014710">
    <property type="entry name" value="RmlC-like_jellyroll"/>
</dbReference>
<dbReference type="InterPro" id="IPR013096">
    <property type="entry name" value="Cupin_2"/>
</dbReference>
<dbReference type="PANTHER" id="PTHR36440">
    <property type="entry name" value="PUTATIVE (AFU_ORTHOLOGUE AFUA_8G07350)-RELATED"/>
    <property type="match status" value="1"/>
</dbReference>
<dbReference type="EMBL" id="UFSM01000001">
    <property type="protein sequence ID" value="SUU90601.1"/>
    <property type="molecule type" value="Genomic_DNA"/>
</dbReference>
<name>A0A380WP30_AMIAI</name>
<keyword evidence="2" id="KW-0223">Dioxygenase</keyword>
<evidence type="ECO:0000313" key="3">
    <source>
        <dbReference type="Proteomes" id="UP000254701"/>
    </source>
</evidence>
<evidence type="ECO:0000259" key="1">
    <source>
        <dbReference type="Pfam" id="PF07883"/>
    </source>
</evidence>
<dbReference type="PANTHER" id="PTHR36440:SF1">
    <property type="entry name" value="PUTATIVE (AFU_ORTHOLOGUE AFUA_8G07350)-RELATED"/>
    <property type="match status" value="1"/>
</dbReference>
<proteinExistence type="predicted"/>
<reference evidence="2 3" key="1">
    <citation type="submission" date="2018-06" db="EMBL/GenBank/DDBJ databases">
        <authorList>
            <consortium name="Pathogen Informatics"/>
            <person name="Doyle S."/>
        </authorList>
    </citation>
    <scope>NUCLEOTIDE SEQUENCE [LARGE SCALE GENOMIC DNA]</scope>
    <source>
        <strain evidence="2 3">NCTC10684</strain>
    </source>
</reference>
<dbReference type="OrthoDB" id="9798709at2"/>
<accession>A0A380WP30</accession>
<protein>
    <submittedName>
        <fullName evidence="2">Quercetin 2,3-dioxygenase</fullName>
        <ecNumber evidence="2">1.13.11.24</ecNumber>
    </submittedName>
</protein>
<feature type="domain" description="Cupin type-2" evidence="1">
    <location>
        <begin position="39"/>
        <end position="106"/>
    </location>
</feature>
<dbReference type="Proteomes" id="UP000254701">
    <property type="component" value="Unassembled WGS sequence"/>
</dbReference>
<dbReference type="GO" id="GO:0008127">
    <property type="term" value="F:quercetin 2,3-dioxygenase activity"/>
    <property type="evidence" value="ECO:0007669"/>
    <property type="project" value="UniProtKB-EC"/>
</dbReference>
<keyword evidence="2" id="KW-0560">Oxidoreductase</keyword>
<gene>
    <name evidence="2" type="primary">qdoI_2</name>
    <name evidence="2" type="ORF">NCTC10684_03859</name>
</gene>
<dbReference type="InterPro" id="IPR011051">
    <property type="entry name" value="RmlC_Cupin_sf"/>
</dbReference>
<dbReference type="RefSeq" id="WP_115732568.1">
    <property type="nucleotide sequence ID" value="NZ_BAAAVY010000034.1"/>
</dbReference>
<evidence type="ECO:0000313" key="2">
    <source>
        <dbReference type="EMBL" id="SUU90601.1"/>
    </source>
</evidence>
<dbReference type="Pfam" id="PF07883">
    <property type="entry name" value="Cupin_2"/>
    <property type="match status" value="1"/>
</dbReference>